<gene>
    <name evidence="1" type="ORF">B0A75_08540</name>
</gene>
<evidence type="ECO:0000313" key="2">
    <source>
        <dbReference type="Proteomes" id="UP000198336"/>
    </source>
</evidence>
<dbReference type="AlphaFoldDB" id="A0A226I1A5"/>
<organism evidence="1 2">
    <name type="scientific">Flavobacterium oncorhynchi</name>
    <dbReference type="NCBI Taxonomy" id="728056"/>
    <lineage>
        <taxon>Bacteria</taxon>
        <taxon>Pseudomonadati</taxon>
        <taxon>Bacteroidota</taxon>
        <taxon>Flavobacteriia</taxon>
        <taxon>Flavobacteriales</taxon>
        <taxon>Flavobacteriaceae</taxon>
        <taxon>Flavobacterium</taxon>
    </lineage>
</organism>
<proteinExistence type="predicted"/>
<keyword evidence="2" id="KW-1185">Reference proteome</keyword>
<protein>
    <submittedName>
        <fullName evidence="1">Uncharacterized protein</fullName>
    </submittedName>
</protein>
<sequence length="132" mass="15940">MPLERRQKMFELLKNKYSGLKENDLNFFEYKTTNHNILFEYKLITSRRVSNSLKVYLDISAIEEDIKQLCRIHFYCTKINNRDYVEMPVEAYFDSLYNLSETSPKIVNRIISETESYISEKRKKRDEKATKF</sequence>
<comment type="caution">
    <text evidence="1">The sequence shown here is derived from an EMBL/GenBank/DDBJ whole genome shotgun (WGS) entry which is preliminary data.</text>
</comment>
<dbReference type="EMBL" id="MUHA01000010">
    <property type="protein sequence ID" value="OXB00354.1"/>
    <property type="molecule type" value="Genomic_DNA"/>
</dbReference>
<dbReference type="Proteomes" id="UP000198336">
    <property type="component" value="Unassembled WGS sequence"/>
</dbReference>
<accession>A0A226I1A5</accession>
<evidence type="ECO:0000313" key="1">
    <source>
        <dbReference type="EMBL" id="OXB00354.1"/>
    </source>
</evidence>
<reference evidence="1 2" key="1">
    <citation type="submission" date="2016-11" db="EMBL/GenBank/DDBJ databases">
        <title>Whole genomes of Flavobacteriaceae.</title>
        <authorList>
            <person name="Stine C."/>
            <person name="Li C."/>
            <person name="Tadesse D."/>
        </authorList>
    </citation>
    <scope>NUCLEOTIDE SEQUENCE [LARGE SCALE GENOMIC DNA]</scope>
    <source>
        <strain evidence="1 2">CCUG 59446</strain>
    </source>
</reference>
<name>A0A226I1A5_9FLAO</name>